<dbReference type="Proteomes" id="UP000494256">
    <property type="component" value="Unassembled WGS sequence"/>
</dbReference>
<evidence type="ECO:0000313" key="3">
    <source>
        <dbReference type="Proteomes" id="UP000494256"/>
    </source>
</evidence>
<organism evidence="2 3">
    <name type="scientific">Arctia plantaginis</name>
    <name type="common">Wood tiger moth</name>
    <name type="synonym">Phalaena plantaginis</name>
    <dbReference type="NCBI Taxonomy" id="874455"/>
    <lineage>
        <taxon>Eukaryota</taxon>
        <taxon>Metazoa</taxon>
        <taxon>Ecdysozoa</taxon>
        <taxon>Arthropoda</taxon>
        <taxon>Hexapoda</taxon>
        <taxon>Insecta</taxon>
        <taxon>Pterygota</taxon>
        <taxon>Neoptera</taxon>
        <taxon>Endopterygota</taxon>
        <taxon>Lepidoptera</taxon>
        <taxon>Glossata</taxon>
        <taxon>Ditrysia</taxon>
        <taxon>Noctuoidea</taxon>
        <taxon>Erebidae</taxon>
        <taxon>Arctiinae</taxon>
        <taxon>Arctia</taxon>
    </lineage>
</organism>
<comment type="caution">
    <text evidence="2">The sequence shown here is derived from an EMBL/GenBank/DDBJ whole genome shotgun (WGS) entry which is preliminary data.</text>
</comment>
<evidence type="ECO:0000313" key="2">
    <source>
        <dbReference type="EMBL" id="CAB3224374.1"/>
    </source>
</evidence>
<keyword evidence="1" id="KW-0812">Transmembrane</keyword>
<reference evidence="2 3" key="1">
    <citation type="submission" date="2020-04" db="EMBL/GenBank/DDBJ databases">
        <authorList>
            <person name="Wallbank WR R."/>
            <person name="Pardo Diaz C."/>
            <person name="Kozak K."/>
            <person name="Martin S."/>
            <person name="Jiggins C."/>
            <person name="Moest M."/>
            <person name="Warren A I."/>
            <person name="Byers J.R.P. K."/>
            <person name="Montejo-Kovacevich G."/>
            <person name="Yen C E."/>
        </authorList>
    </citation>
    <scope>NUCLEOTIDE SEQUENCE [LARGE SCALE GENOMIC DNA]</scope>
</reference>
<accession>A0A8S0YYS3</accession>
<keyword evidence="1" id="KW-0472">Membrane</keyword>
<dbReference type="EMBL" id="CADEBD010000171">
    <property type="protein sequence ID" value="CAB3224374.1"/>
    <property type="molecule type" value="Genomic_DNA"/>
</dbReference>
<name>A0A8S0YYS3_ARCPL</name>
<sequence>MHVSFTNILWYLEFGAFAVLLMAFFCWFVYIAKINYVKYNPRFDYKKRYMADGTSQASVTSPRFRNVKEAQALLPVTCAFKEALLQYTADLNLNAENATTFTGRSCGH</sequence>
<dbReference type="AlphaFoldDB" id="A0A8S0YYS3"/>
<evidence type="ECO:0000256" key="1">
    <source>
        <dbReference type="SAM" id="Phobius"/>
    </source>
</evidence>
<dbReference type="OrthoDB" id="301434at2759"/>
<gene>
    <name evidence="2" type="ORF">APLA_LOCUS1921</name>
</gene>
<proteinExistence type="predicted"/>
<feature type="transmembrane region" description="Helical" evidence="1">
    <location>
        <begin position="12"/>
        <end position="32"/>
    </location>
</feature>
<keyword evidence="1" id="KW-1133">Transmembrane helix</keyword>
<protein>
    <submittedName>
        <fullName evidence="2">Uncharacterized protein</fullName>
    </submittedName>
</protein>